<evidence type="ECO:0008006" key="3">
    <source>
        <dbReference type="Google" id="ProtNLM"/>
    </source>
</evidence>
<dbReference type="Proteomes" id="UP000324233">
    <property type="component" value="Chromosome"/>
</dbReference>
<dbReference type="InterPro" id="IPR011330">
    <property type="entry name" value="Glyco_hydro/deAcase_b/a-brl"/>
</dbReference>
<proteinExistence type="predicted"/>
<dbReference type="OrthoDB" id="234107at2"/>
<dbReference type="SUPFAM" id="SSF88713">
    <property type="entry name" value="Glycoside hydrolase/deacetylase"/>
    <property type="match status" value="1"/>
</dbReference>
<dbReference type="KEGG" id="agv:OJF2_62680"/>
<evidence type="ECO:0000313" key="2">
    <source>
        <dbReference type="Proteomes" id="UP000324233"/>
    </source>
</evidence>
<dbReference type="AlphaFoldDB" id="A0A5B9WB17"/>
<keyword evidence="2" id="KW-1185">Reference proteome</keyword>
<gene>
    <name evidence="1" type="ORF">OJF2_62680</name>
</gene>
<evidence type="ECO:0000313" key="1">
    <source>
        <dbReference type="EMBL" id="QEH37677.1"/>
    </source>
</evidence>
<dbReference type="Gene3D" id="3.20.20.370">
    <property type="entry name" value="Glycoside hydrolase/deacetylase"/>
    <property type="match status" value="1"/>
</dbReference>
<dbReference type="EMBL" id="CP042997">
    <property type="protein sequence ID" value="QEH37677.1"/>
    <property type="molecule type" value="Genomic_DNA"/>
</dbReference>
<accession>A0A5B9WB17</accession>
<protein>
    <recommendedName>
        <fullName evidence="3">Polysaccharide deacetylase</fullName>
    </recommendedName>
</protein>
<dbReference type="GO" id="GO:0005975">
    <property type="term" value="P:carbohydrate metabolic process"/>
    <property type="evidence" value="ECO:0007669"/>
    <property type="project" value="InterPro"/>
</dbReference>
<reference evidence="1 2" key="1">
    <citation type="submission" date="2019-08" db="EMBL/GenBank/DDBJ databases">
        <title>Deep-cultivation of Planctomycetes and their phenomic and genomic characterization uncovers novel biology.</title>
        <authorList>
            <person name="Wiegand S."/>
            <person name="Jogler M."/>
            <person name="Boedeker C."/>
            <person name="Pinto D."/>
            <person name="Vollmers J."/>
            <person name="Rivas-Marin E."/>
            <person name="Kohn T."/>
            <person name="Peeters S.H."/>
            <person name="Heuer A."/>
            <person name="Rast P."/>
            <person name="Oberbeckmann S."/>
            <person name="Bunk B."/>
            <person name="Jeske O."/>
            <person name="Meyerdierks A."/>
            <person name="Storesund J.E."/>
            <person name="Kallscheuer N."/>
            <person name="Luecker S."/>
            <person name="Lage O.M."/>
            <person name="Pohl T."/>
            <person name="Merkel B.J."/>
            <person name="Hornburger P."/>
            <person name="Mueller R.-W."/>
            <person name="Bruemmer F."/>
            <person name="Labrenz M."/>
            <person name="Spormann A.M."/>
            <person name="Op den Camp H."/>
            <person name="Overmann J."/>
            <person name="Amann R."/>
            <person name="Jetten M.S.M."/>
            <person name="Mascher T."/>
            <person name="Medema M.H."/>
            <person name="Devos D.P."/>
            <person name="Kaster A.-K."/>
            <person name="Ovreas L."/>
            <person name="Rohde M."/>
            <person name="Galperin M.Y."/>
            <person name="Jogler C."/>
        </authorList>
    </citation>
    <scope>NUCLEOTIDE SEQUENCE [LARGE SCALE GENOMIC DNA]</scope>
    <source>
        <strain evidence="1 2">OJF2</strain>
    </source>
</reference>
<sequence length="499" mass="57295">MSSNLYRPILAPLPLLLWKTPPGLELILGQEGVAHEVIRDAHPYAFRRGRFVLFDGRTSSRAEIRSLTTREQVAIDVDAFRRAEPADPFEALVDQGSSGAIWKYKQWRLRERVARRPKAAIRRALVAAIREGVESGGGAWMRLSPFPYPYRSAFNLRVDLDEPVPEDYHRFALSRNLLADCTTHFVSTQAYEQHPVVMADLLRQDTQSHGHFHYVYRDPVANLRNLERADRILRDRGFEPAAFAGPHGRWNPGLDDAMESLGYAYSSDFQIGYDDLPFFPWKGARFSQVLQVPIHPVCEGLFLEDGATDGRIVAEYLCRVVEAKVAAGEPAFVYGHPERRLGRMPEVIIGLNRVLQGHSLVWRTTLTEMARWWRWRASRRYVVLPREGGRLEIQLEDWDDEYPLAMEIHRGAFSCTIPIRGTRTVVRPEDLAYERREEPGGGLLRPPYPDHRQRGLRETVRRAIDWETVTPLDELSSATLSDRVKKGLRWWKLRRTGTG</sequence>
<name>A0A5B9WB17_9BACT</name>
<dbReference type="RefSeq" id="WP_148597203.1">
    <property type="nucleotide sequence ID" value="NZ_CP042997.1"/>
</dbReference>
<organism evidence="1 2">
    <name type="scientific">Aquisphaera giovannonii</name>
    <dbReference type="NCBI Taxonomy" id="406548"/>
    <lineage>
        <taxon>Bacteria</taxon>
        <taxon>Pseudomonadati</taxon>
        <taxon>Planctomycetota</taxon>
        <taxon>Planctomycetia</taxon>
        <taxon>Isosphaerales</taxon>
        <taxon>Isosphaeraceae</taxon>
        <taxon>Aquisphaera</taxon>
    </lineage>
</organism>